<organism evidence="2 3">
    <name type="scientific">Kocuria carniphila</name>
    <dbReference type="NCBI Taxonomy" id="262208"/>
    <lineage>
        <taxon>Bacteria</taxon>
        <taxon>Bacillati</taxon>
        <taxon>Actinomycetota</taxon>
        <taxon>Actinomycetes</taxon>
        <taxon>Micrococcales</taxon>
        <taxon>Micrococcaceae</taxon>
        <taxon>Kocuria</taxon>
    </lineage>
</organism>
<feature type="region of interest" description="Disordered" evidence="1">
    <location>
        <begin position="319"/>
        <end position="463"/>
    </location>
</feature>
<comment type="caution">
    <text evidence="2">The sequence shown here is derived from an EMBL/GenBank/DDBJ whole genome shotgun (WGS) entry which is preliminary data.</text>
</comment>
<protein>
    <recommendedName>
        <fullName evidence="4">BioF2-like acetyltransferase domain-containing protein</fullName>
    </recommendedName>
</protein>
<feature type="compositionally biased region" description="Low complexity" evidence="1">
    <location>
        <begin position="397"/>
        <end position="406"/>
    </location>
</feature>
<gene>
    <name evidence="2" type="ORF">VVR66_05915</name>
</gene>
<sequence length="480" mass="52393">MSLSVNPCDNRKTWDARVRVTGGNPQLLWGIGEAEALSDEQISVERVMVNRANQTIGYGQLLIYPEDKHTVVDARSLHVKSPHELVKVLGALQDYAREKHDGAVLRISPDTAVNPQLLSDLEEAGYRRRDKIRKGEAGPRELIVRLGETESDLSKRLSSGTLERCRAGLKVAGVKVRRVSANTQSLANVGLRTAHIDDLLKAVGQDSVFLVATEQAEGEQETALGYLWFVHTGESALLYRVGFTDRARQLGVDDALLLTGLVQLQQRRVHNVVAGDPDSENASVVLRELAEEQREILGVWEYPLVSAYQLAGRAEKTRHKIFGERPPRKKRRFKVLSAQPAREDDPAAPETGSLAAQDANSAVDADPDLARQPAAPKQKKRPTAAKSAASVSEPSGDAATDTADTTEQPAKDKKSRSLPKVTVPKVSMPTRPSFMKKDDDDAASSADSNGTDPAERGKVRGFARRVVDEGTAAMRDAARW</sequence>
<evidence type="ECO:0000256" key="1">
    <source>
        <dbReference type="SAM" id="MobiDB-lite"/>
    </source>
</evidence>
<evidence type="ECO:0000313" key="3">
    <source>
        <dbReference type="Proteomes" id="UP001558481"/>
    </source>
</evidence>
<evidence type="ECO:0000313" key="2">
    <source>
        <dbReference type="EMBL" id="MEX3594243.1"/>
    </source>
</evidence>
<keyword evidence="3" id="KW-1185">Reference proteome</keyword>
<proteinExistence type="predicted"/>
<dbReference type="RefSeq" id="WP_095796830.1">
    <property type="nucleotide sequence ID" value="NZ_CAUREL010000008.1"/>
</dbReference>
<evidence type="ECO:0008006" key="4">
    <source>
        <dbReference type="Google" id="ProtNLM"/>
    </source>
</evidence>
<dbReference type="EMBL" id="JAYWLU010000005">
    <property type="protein sequence ID" value="MEX3594243.1"/>
    <property type="molecule type" value="Genomic_DNA"/>
</dbReference>
<dbReference type="Proteomes" id="UP001558481">
    <property type="component" value="Unassembled WGS sequence"/>
</dbReference>
<accession>A0ABV3V0K8</accession>
<reference evidence="2 3" key="1">
    <citation type="journal article" date="2024" name="Fungal Genet. Biol.">
        <title>The porcine skin microbiome exhibits broad fungal antagonism.</title>
        <authorList>
            <person name="De La Cruz K.F."/>
            <person name="Townsend E.C."/>
            <person name="Alex Cheong J.Z."/>
            <person name="Salamzade R."/>
            <person name="Liu A."/>
            <person name="Sandstrom S."/>
            <person name="Davila E."/>
            <person name="Huang L."/>
            <person name="Xu K.H."/>
            <person name="Wu S.Y."/>
            <person name="Meudt J.J."/>
            <person name="Shanmuganayagam D."/>
            <person name="Gibson A.L.F."/>
            <person name="Kalan L.R."/>
        </authorList>
    </citation>
    <scope>NUCLEOTIDE SEQUENCE [LARGE SCALE GENOMIC DNA]</scope>
    <source>
        <strain evidence="2 3">LK2625</strain>
    </source>
</reference>
<name>A0ABV3V0K8_9MICC</name>